<dbReference type="AlphaFoldDB" id="A0A917J5A9"/>
<reference evidence="3" key="2">
    <citation type="submission" date="2020-09" db="EMBL/GenBank/DDBJ databases">
        <authorList>
            <person name="Sun Q."/>
            <person name="Sedlacek I."/>
        </authorList>
    </citation>
    <scope>NUCLEOTIDE SEQUENCE</scope>
    <source>
        <strain evidence="3">CCM 8711</strain>
    </source>
</reference>
<organism evidence="3 4">
    <name type="scientific">Mucilaginibacter galii</name>
    <dbReference type="NCBI Taxonomy" id="2005073"/>
    <lineage>
        <taxon>Bacteria</taxon>
        <taxon>Pseudomonadati</taxon>
        <taxon>Bacteroidota</taxon>
        <taxon>Sphingobacteriia</taxon>
        <taxon>Sphingobacteriales</taxon>
        <taxon>Sphingobacteriaceae</taxon>
        <taxon>Mucilaginibacter</taxon>
    </lineage>
</organism>
<proteinExistence type="predicted"/>
<accession>A0A917J5A9</accession>
<feature type="region of interest" description="Disordered" evidence="1">
    <location>
        <begin position="676"/>
        <end position="704"/>
    </location>
</feature>
<dbReference type="RefSeq" id="WP_188413597.1">
    <property type="nucleotide sequence ID" value="NZ_BMDO01000001.1"/>
</dbReference>
<reference evidence="3" key="1">
    <citation type="journal article" date="2014" name="Int. J. Syst. Evol. Microbiol.">
        <title>Complete genome sequence of Corynebacterium casei LMG S-19264T (=DSM 44701T), isolated from a smear-ripened cheese.</title>
        <authorList>
            <consortium name="US DOE Joint Genome Institute (JGI-PGF)"/>
            <person name="Walter F."/>
            <person name="Albersmeier A."/>
            <person name="Kalinowski J."/>
            <person name="Ruckert C."/>
        </authorList>
    </citation>
    <scope>NUCLEOTIDE SEQUENCE</scope>
    <source>
        <strain evidence="3">CCM 8711</strain>
    </source>
</reference>
<evidence type="ECO:0000256" key="2">
    <source>
        <dbReference type="SAM" id="Phobius"/>
    </source>
</evidence>
<feature type="compositionally biased region" description="Polar residues" evidence="1">
    <location>
        <begin position="156"/>
        <end position="173"/>
    </location>
</feature>
<evidence type="ECO:0000313" key="3">
    <source>
        <dbReference type="EMBL" id="GGI49358.1"/>
    </source>
</evidence>
<dbReference type="EMBL" id="BMDO01000001">
    <property type="protein sequence ID" value="GGI49358.1"/>
    <property type="molecule type" value="Genomic_DNA"/>
</dbReference>
<keyword evidence="4" id="KW-1185">Reference proteome</keyword>
<evidence type="ECO:0008006" key="5">
    <source>
        <dbReference type="Google" id="ProtNLM"/>
    </source>
</evidence>
<feature type="compositionally biased region" description="Polar residues" evidence="1">
    <location>
        <begin position="676"/>
        <end position="687"/>
    </location>
</feature>
<keyword evidence="2" id="KW-0812">Transmembrane</keyword>
<keyword evidence="2" id="KW-1133">Transmembrane helix</keyword>
<comment type="caution">
    <text evidence="3">The sequence shown here is derived from an EMBL/GenBank/DDBJ whole genome shotgun (WGS) entry which is preliminary data.</text>
</comment>
<dbReference type="Proteomes" id="UP000662074">
    <property type="component" value="Unassembled WGS sequence"/>
</dbReference>
<sequence>MMVQEGAQKIQALRQRWISLQLLTDTLKAAGIAILVGCILHYLLGLSMWWALGVFIIACIVIFAINHPWKLTLQSVCSSLNLHYPQLEESSELVLKPVASLNLLEQLQLHKVEQALQTVPAQPPGFNARLQKASLFLLLTLAASLAIAKTHQRWNLSKPSQHNNAVTNGSTNAPPEKTLPQVDGVALTITPPAYTGKGQRTQDKFTIMAEEGAVATWKITTNVPIGKTWLIFNGHERMPLTGANATEWHASKAISKPGFYQVSIDGKLSDLYQIQVIKDALPVIRIKTPKQYTHIDAGEAQRVTINTTVTDDYGLSDAHIFATVAKGSGEAVKFKDTSFAFNTPVTGGKTYNLQRTIDLPKLGMEPGDELYFYIQAQDNHQQKTRTDVLIVSIQDTAQLLSMDGIVAAANIKPEFFRSERQIILDTEKLLKDKDSISATVFKNRCNDVGADQKMLRLRYGKFLGEEDESGQEADGNEDVGKAENFGNAKVVMDAYTDKHDNAEDATFLEPAAKAQLKATLNEMWKAELRLRLYKPQEALPFEYKALRLLKDLQQKSRSFVAKTSYNPPPTKPEKRLSGDLSKIGQPINSQNAKAPADQFVSLKKAAMVLEQSRHQAISPADKQVLQIAAQQLAAKATAQPGTYLKAVSAIRRILATPASIRNADRAVVEKAIQASLPGSKTTPSPMASSPDMGLGQRYYKNLNR</sequence>
<protein>
    <recommendedName>
        <fullName evidence="5">DUF4175 family protein</fullName>
    </recommendedName>
</protein>
<feature type="region of interest" description="Disordered" evidence="1">
    <location>
        <begin position="156"/>
        <end position="178"/>
    </location>
</feature>
<evidence type="ECO:0000313" key="4">
    <source>
        <dbReference type="Proteomes" id="UP000662074"/>
    </source>
</evidence>
<gene>
    <name evidence="3" type="ORF">GCM10011425_05700</name>
</gene>
<evidence type="ECO:0000256" key="1">
    <source>
        <dbReference type="SAM" id="MobiDB-lite"/>
    </source>
</evidence>
<feature type="transmembrane region" description="Helical" evidence="2">
    <location>
        <begin position="48"/>
        <end position="65"/>
    </location>
</feature>
<keyword evidence="2" id="KW-0472">Membrane</keyword>
<name>A0A917J5A9_9SPHI</name>